<sequence length="264" mass="28707">MSKLTSFLFLSLMLLPTFAWAQINLNSGGQIGINTSPISSNQLRVIASSEHTAIYGKSTSSGAARYGVRGEASNGYDSYAFYGTASGADYNYGLRVSVQPGTFNSWGVYSTSSGGYGGYFSGTAAGLYVSGGIYQPSDEKLKTNIREMDRTDIASKLQTLRPLQYEFLDNETLRSRGLPTTHAVEGEHMGLSAQQVADVFPEIVRDIVHVLDEGQSPEERTGEPFQTVTTKAINYDELTVLLLAAVQELQAEVKALKTQLNEER</sequence>
<dbReference type="InterPro" id="IPR036388">
    <property type="entry name" value="WH-like_DNA-bd_sf"/>
</dbReference>
<dbReference type="PROSITE" id="PS51688">
    <property type="entry name" value="ICA"/>
    <property type="match status" value="1"/>
</dbReference>
<dbReference type="Pfam" id="PF13884">
    <property type="entry name" value="Peptidase_S74"/>
    <property type="match status" value="1"/>
</dbReference>
<keyword evidence="1" id="KW-0732">Signal</keyword>
<feature type="chain" id="PRO_5021830896" evidence="1">
    <location>
        <begin position="22"/>
        <end position="264"/>
    </location>
</feature>
<reference evidence="3 4" key="1">
    <citation type="submission" date="2017-05" db="EMBL/GenBank/DDBJ databases">
        <authorList>
            <person name="Varghese N."/>
            <person name="Submissions S."/>
        </authorList>
    </citation>
    <scope>NUCLEOTIDE SEQUENCE [LARGE SCALE GENOMIC DNA]</scope>
    <source>
        <strain evidence="3 4">DSM 21985</strain>
    </source>
</reference>
<gene>
    <name evidence="3" type="ORF">SAMN06265219_113123</name>
</gene>
<dbReference type="OrthoDB" id="9808953at2"/>
<dbReference type="RefSeq" id="WP_142455418.1">
    <property type="nucleotide sequence ID" value="NZ_FXTP01000013.1"/>
</dbReference>
<keyword evidence="4" id="KW-1185">Reference proteome</keyword>
<dbReference type="AlphaFoldDB" id="A0A521EV93"/>
<name>A0A521EV93_9BACT</name>
<accession>A0A521EV93</accession>
<feature type="signal peptide" evidence="1">
    <location>
        <begin position="1"/>
        <end position="21"/>
    </location>
</feature>
<dbReference type="EMBL" id="FXTP01000013">
    <property type="protein sequence ID" value="SMO87020.1"/>
    <property type="molecule type" value="Genomic_DNA"/>
</dbReference>
<evidence type="ECO:0000313" key="3">
    <source>
        <dbReference type="EMBL" id="SMO87020.1"/>
    </source>
</evidence>
<dbReference type="InterPro" id="IPR030392">
    <property type="entry name" value="S74_ICA"/>
</dbReference>
<evidence type="ECO:0000259" key="2">
    <source>
        <dbReference type="PROSITE" id="PS51688"/>
    </source>
</evidence>
<proteinExistence type="predicted"/>
<organism evidence="3 4">
    <name type="scientific">Gracilimonas mengyeensis</name>
    <dbReference type="NCBI Taxonomy" id="1302730"/>
    <lineage>
        <taxon>Bacteria</taxon>
        <taxon>Pseudomonadati</taxon>
        <taxon>Balneolota</taxon>
        <taxon>Balneolia</taxon>
        <taxon>Balneolales</taxon>
        <taxon>Balneolaceae</taxon>
        <taxon>Gracilimonas</taxon>
    </lineage>
</organism>
<feature type="domain" description="Peptidase S74" evidence="2">
    <location>
        <begin position="137"/>
        <end position="260"/>
    </location>
</feature>
<protein>
    <submittedName>
        <fullName evidence="3">Chaperone of endosialidase</fullName>
    </submittedName>
</protein>
<evidence type="ECO:0000313" key="4">
    <source>
        <dbReference type="Proteomes" id="UP000317557"/>
    </source>
</evidence>
<dbReference type="Gene3D" id="1.10.10.10">
    <property type="entry name" value="Winged helix-like DNA-binding domain superfamily/Winged helix DNA-binding domain"/>
    <property type="match status" value="1"/>
</dbReference>
<evidence type="ECO:0000256" key="1">
    <source>
        <dbReference type="SAM" id="SignalP"/>
    </source>
</evidence>
<dbReference type="Proteomes" id="UP000317557">
    <property type="component" value="Unassembled WGS sequence"/>
</dbReference>